<dbReference type="AlphaFoldDB" id="A0A5B7E6V3"/>
<comment type="caution">
    <text evidence="5">The sequence shown here is derived from an EMBL/GenBank/DDBJ whole genome shotgun (WGS) entry which is preliminary data.</text>
</comment>
<dbReference type="GO" id="GO:0043296">
    <property type="term" value="C:apical junction complex"/>
    <property type="evidence" value="ECO:0007669"/>
    <property type="project" value="TreeGrafter"/>
</dbReference>
<dbReference type="InterPro" id="IPR052213">
    <property type="entry name" value="PAR3"/>
</dbReference>
<keyword evidence="3" id="KW-0131">Cell cycle</keyword>
<sequence length="132" mass="14305">MKVTVCFGSVRVVVPCGEGELLVRDLMQKATTRYKKAIAKVRSGAWRGERTGVGTEAAWSGGRRQGVGRPSCPFVPDLVTSGTSPPLLPTAHTWHWTVGRARDTCPPPMAAVPGLWGRCCAWHSRDSSDLFI</sequence>
<dbReference type="Proteomes" id="UP000324222">
    <property type="component" value="Unassembled WGS sequence"/>
</dbReference>
<proteinExistence type="predicted"/>
<protein>
    <submittedName>
        <fullName evidence="5">Partitioning defective 3</fullName>
    </submittedName>
</protein>
<name>A0A5B7E6V3_PORTR</name>
<keyword evidence="1" id="KW-0132">Cell division</keyword>
<dbReference type="Gene3D" id="3.10.20.90">
    <property type="entry name" value="Phosphatidylinositol 3-kinase Catalytic Subunit, Chain A, domain 1"/>
    <property type="match status" value="1"/>
</dbReference>
<dbReference type="GO" id="GO:0000226">
    <property type="term" value="P:microtubule cytoskeleton organization"/>
    <property type="evidence" value="ECO:0007669"/>
    <property type="project" value="TreeGrafter"/>
</dbReference>
<evidence type="ECO:0000259" key="4">
    <source>
        <dbReference type="Pfam" id="PF12053"/>
    </source>
</evidence>
<reference evidence="5 6" key="1">
    <citation type="submission" date="2019-05" db="EMBL/GenBank/DDBJ databases">
        <title>Another draft genome of Portunus trituberculatus and its Hox gene families provides insights of decapod evolution.</title>
        <authorList>
            <person name="Jeong J.-H."/>
            <person name="Song I."/>
            <person name="Kim S."/>
            <person name="Choi T."/>
            <person name="Kim D."/>
            <person name="Ryu S."/>
            <person name="Kim W."/>
        </authorList>
    </citation>
    <scope>NUCLEOTIDE SEQUENCE [LARGE SCALE GENOMIC DNA]</scope>
    <source>
        <tissue evidence="5">Muscle</tissue>
    </source>
</reference>
<evidence type="ECO:0000256" key="2">
    <source>
        <dbReference type="ARBA" id="ARBA00022737"/>
    </source>
</evidence>
<dbReference type="GO" id="GO:0005912">
    <property type="term" value="C:adherens junction"/>
    <property type="evidence" value="ECO:0007669"/>
    <property type="project" value="TreeGrafter"/>
</dbReference>
<dbReference type="GO" id="GO:0005938">
    <property type="term" value="C:cell cortex"/>
    <property type="evidence" value="ECO:0007669"/>
    <property type="project" value="TreeGrafter"/>
</dbReference>
<dbReference type="PANTHER" id="PTHR16484">
    <property type="entry name" value="PARTITIONING DEFECTIVE 3 RELATED"/>
    <property type="match status" value="1"/>
</dbReference>
<dbReference type="EMBL" id="VSRR010002009">
    <property type="protein sequence ID" value="MPC29065.1"/>
    <property type="molecule type" value="Genomic_DNA"/>
</dbReference>
<dbReference type="GO" id="GO:0035091">
    <property type="term" value="F:phosphatidylinositol binding"/>
    <property type="evidence" value="ECO:0007669"/>
    <property type="project" value="TreeGrafter"/>
</dbReference>
<evidence type="ECO:0000313" key="6">
    <source>
        <dbReference type="Proteomes" id="UP000324222"/>
    </source>
</evidence>
<dbReference type="GO" id="GO:0030010">
    <property type="term" value="P:establishment of cell polarity"/>
    <property type="evidence" value="ECO:0007669"/>
    <property type="project" value="TreeGrafter"/>
</dbReference>
<organism evidence="5 6">
    <name type="scientific">Portunus trituberculatus</name>
    <name type="common">Swimming crab</name>
    <name type="synonym">Neptunus trituberculatus</name>
    <dbReference type="NCBI Taxonomy" id="210409"/>
    <lineage>
        <taxon>Eukaryota</taxon>
        <taxon>Metazoa</taxon>
        <taxon>Ecdysozoa</taxon>
        <taxon>Arthropoda</taxon>
        <taxon>Crustacea</taxon>
        <taxon>Multicrustacea</taxon>
        <taxon>Malacostraca</taxon>
        <taxon>Eumalacostraca</taxon>
        <taxon>Eucarida</taxon>
        <taxon>Decapoda</taxon>
        <taxon>Pleocyemata</taxon>
        <taxon>Brachyura</taxon>
        <taxon>Eubrachyura</taxon>
        <taxon>Portunoidea</taxon>
        <taxon>Portunidae</taxon>
        <taxon>Portuninae</taxon>
        <taxon>Portunus</taxon>
    </lineage>
</organism>
<evidence type="ECO:0000313" key="5">
    <source>
        <dbReference type="EMBL" id="MPC29065.1"/>
    </source>
</evidence>
<dbReference type="GO" id="GO:0007155">
    <property type="term" value="P:cell adhesion"/>
    <property type="evidence" value="ECO:0007669"/>
    <property type="project" value="TreeGrafter"/>
</dbReference>
<dbReference type="GO" id="GO:0016324">
    <property type="term" value="C:apical plasma membrane"/>
    <property type="evidence" value="ECO:0007669"/>
    <property type="project" value="TreeGrafter"/>
</dbReference>
<evidence type="ECO:0000256" key="3">
    <source>
        <dbReference type="ARBA" id="ARBA00023306"/>
    </source>
</evidence>
<keyword evidence="2" id="KW-0677">Repeat</keyword>
<dbReference type="GO" id="GO:0045197">
    <property type="term" value="P:establishment or maintenance of epithelial cell apical/basal polarity"/>
    <property type="evidence" value="ECO:0007669"/>
    <property type="project" value="TreeGrafter"/>
</dbReference>
<dbReference type="InterPro" id="IPR021922">
    <property type="entry name" value="Par3/HAL_N"/>
</dbReference>
<dbReference type="GO" id="GO:0051301">
    <property type="term" value="P:cell division"/>
    <property type="evidence" value="ECO:0007669"/>
    <property type="project" value="UniProtKB-KW"/>
</dbReference>
<accession>A0A5B7E6V3</accession>
<dbReference type="GO" id="GO:0008104">
    <property type="term" value="P:intracellular protein localization"/>
    <property type="evidence" value="ECO:0007669"/>
    <property type="project" value="TreeGrafter"/>
</dbReference>
<dbReference type="GO" id="GO:0051660">
    <property type="term" value="P:establishment of centrosome localization"/>
    <property type="evidence" value="ECO:0007669"/>
    <property type="project" value="TreeGrafter"/>
</dbReference>
<dbReference type="Pfam" id="PF12053">
    <property type="entry name" value="Par3_HAL_N_term"/>
    <property type="match status" value="1"/>
</dbReference>
<evidence type="ECO:0000256" key="1">
    <source>
        <dbReference type="ARBA" id="ARBA00022618"/>
    </source>
</evidence>
<keyword evidence="6" id="KW-1185">Reference proteome</keyword>
<dbReference type="OrthoDB" id="6264899at2759"/>
<feature type="domain" description="Par3/HAL N-terminal" evidence="4">
    <location>
        <begin position="1"/>
        <end position="41"/>
    </location>
</feature>
<gene>
    <name evidence="5" type="primary">PARD3_1</name>
    <name evidence="5" type="ORF">E2C01_022281</name>
</gene>
<dbReference type="PANTHER" id="PTHR16484:SF17">
    <property type="entry name" value="BAZOOKA, ISOFORM B"/>
    <property type="match status" value="1"/>
</dbReference>